<evidence type="ECO:0000256" key="4">
    <source>
        <dbReference type="SAM" id="Phobius"/>
    </source>
</evidence>
<keyword evidence="2" id="KW-0328">Glycosyltransferase</keyword>
<feature type="transmembrane region" description="Helical" evidence="4">
    <location>
        <begin position="348"/>
        <end position="366"/>
    </location>
</feature>
<keyword evidence="3" id="KW-0808">Transferase</keyword>
<comment type="caution">
    <text evidence="6">The sequence shown here is derived from an EMBL/GenBank/DDBJ whole genome shotgun (WGS) entry which is preliminary data.</text>
</comment>
<name>A0A1V2HAI0_9PROT</name>
<dbReference type="Gene3D" id="3.90.550.10">
    <property type="entry name" value="Spore Coat Polysaccharide Biosynthesis Protein SpsA, Chain A"/>
    <property type="match status" value="1"/>
</dbReference>
<dbReference type="GO" id="GO:0016757">
    <property type="term" value="F:glycosyltransferase activity"/>
    <property type="evidence" value="ECO:0007669"/>
    <property type="project" value="UniProtKB-KW"/>
</dbReference>
<keyword evidence="4" id="KW-0812">Transmembrane</keyword>
<evidence type="ECO:0000313" key="7">
    <source>
        <dbReference type="Proteomes" id="UP000188879"/>
    </source>
</evidence>
<accession>A0A1V2HAI0</accession>
<evidence type="ECO:0000313" key="6">
    <source>
        <dbReference type="EMBL" id="ONG58946.1"/>
    </source>
</evidence>
<dbReference type="EMBL" id="MLCO01000007">
    <property type="protein sequence ID" value="ONG58946.1"/>
    <property type="molecule type" value="Genomic_DNA"/>
</dbReference>
<dbReference type="PANTHER" id="PTHR43630">
    <property type="entry name" value="POLY-BETA-1,6-N-ACETYL-D-GLUCOSAMINE SYNTHASE"/>
    <property type="match status" value="1"/>
</dbReference>
<dbReference type="InterPro" id="IPR001173">
    <property type="entry name" value="Glyco_trans_2-like"/>
</dbReference>
<evidence type="ECO:0000259" key="5">
    <source>
        <dbReference type="Pfam" id="PF00535"/>
    </source>
</evidence>
<dbReference type="SUPFAM" id="SSF53448">
    <property type="entry name" value="Nucleotide-diphospho-sugar transferases"/>
    <property type="match status" value="1"/>
</dbReference>
<organism evidence="6 7">
    <name type="scientific">Teichococcus deserti</name>
    <dbReference type="NCBI Taxonomy" id="1817963"/>
    <lineage>
        <taxon>Bacteria</taxon>
        <taxon>Pseudomonadati</taxon>
        <taxon>Pseudomonadota</taxon>
        <taxon>Alphaproteobacteria</taxon>
        <taxon>Acetobacterales</taxon>
        <taxon>Roseomonadaceae</taxon>
        <taxon>Roseomonas</taxon>
    </lineage>
</organism>
<proteinExistence type="inferred from homology"/>
<keyword evidence="7" id="KW-1185">Reference proteome</keyword>
<evidence type="ECO:0000256" key="1">
    <source>
        <dbReference type="ARBA" id="ARBA00006739"/>
    </source>
</evidence>
<protein>
    <recommendedName>
        <fullName evidence="5">Glycosyltransferase 2-like domain-containing protein</fullName>
    </recommendedName>
</protein>
<feature type="transmembrane region" description="Helical" evidence="4">
    <location>
        <begin position="294"/>
        <end position="314"/>
    </location>
</feature>
<dbReference type="OrthoDB" id="9766971at2"/>
<feature type="domain" description="Glycosyltransferase 2-like" evidence="5">
    <location>
        <begin position="50"/>
        <end position="211"/>
    </location>
</feature>
<evidence type="ECO:0000256" key="3">
    <source>
        <dbReference type="ARBA" id="ARBA00022679"/>
    </source>
</evidence>
<dbReference type="PANTHER" id="PTHR43630:SF1">
    <property type="entry name" value="POLY-BETA-1,6-N-ACETYL-D-GLUCOSAMINE SYNTHASE"/>
    <property type="match status" value="1"/>
</dbReference>
<dbReference type="Proteomes" id="UP000188879">
    <property type="component" value="Unassembled WGS sequence"/>
</dbReference>
<dbReference type="InterPro" id="IPR029044">
    <property type="entry name" value="Nucleotide-diphossugar_trans"/>
</dbReference>
<gene>
    <name evidence="6" type="ORF">BKE38_01105</name>
</gene>
<dbReference type="Pfam" id="PF00535">
    <property type="entry name" value="Glycos_transf_2"/>
    <property type="match status" value="1"/>
</dbReference>
<dbReference type="AlphaFoldDB" id="A0A1V2HAI0"/>
<keyword evidence="4" id="KW-1133">Transmembrane helix</keyword>
<sequence>MLLLTGALLTGLALHPFTTYPLSLRLLRRPPPAPLPPALPAAGGALPSVTVCMCAYNEAAVIEAKARNLIALADATPGDVQLLVYVDGQTDATAALLEPFADRITVVAAPERHGKSHGMRHLAGMARGELLVFTDANVMIDPQALNALRRHFADPRVGCVCGHLLYGNQVVSDTSAVNSAYWSLEERIKQAESDHGMVIGADGSLFAVRRALNPPVPDDIIDDFFVSLSILCDGHRVIRAPDVLAHEESVVDRKEEFRRKVRISCQAFNVHRLLWPRLKRLPALPLYGYVSHKLLRWMVAPLLTLAALCFLAAAFRFLPAWLVLGAAGLGLAGAVAAVRLRIGPAQKVWEVWLAFCATALGVLRSLKGERFQTWAPAQSIRGGAAARARS</sequence>
<evidence type="ECO:0000256" key="2">
    <source>
        <dbReference type="ARBA" id="ARBA00022676"/>
    </source>
</evidence>
<keyword evidence="4" id="KW-0472">Membrane</keyword>
<dbReference type="RefSeq" id="WP_076955534.1">
    <property type="nucleotide sequence ID" value="NZ_MLCO01000007.1"/>
</dbReference>
<reference evidence="6 7" key="1">
    <citation type="submission" date="2016-10" db="EMBL/GenBank/DDBJ databases">
        <title>Draft Genome sequence of Roseomonas sp. strain M3.</title>
        <authorList>
            <person name="Subhash Y."/>
            <person name="Lee S."/>
        </authorList>
    </citation>
    <scope>NUCLEOTIDE SEQUENCE [LARGE SCALE GENOMIC DNA]</scope>
    <source>
        <strain evidence="6 7">M3</strain>
    </source>
</reference>
<comment type="similarity">
    <text evidence="1">Belongs to the glycosyltransferase 2 family.</text>
</comment>
<feature type="transmembrane region" description="Helical" evidence="4">
    <location>
        <begin position="321"/>
        <end position="342"/>
    </location>
</feature>